<dbReference type="PANTHER" id="PTHR11943">
    <property type="entry name" value="GALACTOSE-1-PHOSPHATE URIDYLYLTRANSFERASE"/>
    <property type="match status" value="1"/>
</dbReference>
<keyword evidence="9 14" id="KW-0862">Zinc</keyword>
<gene>
    <name evidence="18" type="primary">galT</name>
    <name evidence="18" type="ORF">GFD30_22285</name>
</gene>
<dbReference type="Gene3D" id="3.30.428.10">
    <property type="entry name" value="HIT-like"/>
    <property type="match status" value="2"/>
</dbReference>
<evidence type="ECO:0000256" key="3">
    <source>
        <dbReference type="ARBA" id="ARBA00010951"/>
    </source>
</evidence>
<dbReference type="SUPFAM" id="SSF54197">
    <property type="entry name" value="HIT-like"/>
    <property type="match status" value="2"/>
</dbReference>
<evidence type="ECO:0000256" key="4">
    <source>
        <dbReference type="ARBA" id="ARBA00012384"/>
    </source>
</evidence>
<dbReference type="EMBL" id="WIAO01000039">
    <property type="protein sequence ID" value="MQM28271.1"/>
    <property type="molecule type" value="Genomic_DNA"/>
</dbReference>
<evidence type="ECO:0000256" key="13">
    <source>
        <dbReference type="PIRSR" id="PIRSR000808-1"/>
    </source>
</evidence>
<comment type="caution">
    <text evidence="18">The sequence shown here is derived from an EMBL/GenBank/DDBJ whole genome shotgun (WGS) entry which is preliminary data.</text>
</comment>
<dbReference type="PROSITE" id="PS00117">
    <property type="entry name" value="GAL_P_UDP_TRANSF_I"/>
    <property type="match status" value="1"/>
</dbReference>
<feature type="domain" description="Galactose-1-phosphate uridyl transferase C-terminal" evidence="17">
    <location>
        <begin position="214"/>
        <end position="314"/>
    </location>
</feature>
<evidence type="ECO:0000256" key="5">
    <source>
        <dbReference type="ARBA" id="ARBA00016340"/>
    </source>
</evidence>
<feature type="binding site" evidence="14">
    <location>
        <position position="75"/>
    </location>
    <ligand>
        <name>Zn(2+)</name>
        <dbReference type="ChEBI" id="CHEBI:29105"/>
    </ligand>
</feature>
<evidence type="ECO:0000256" key="12">
    <source>
        <dbReference type="NCBIfam" id="TIGR00209"/>
    </source>
</evidence>
<dbReference type="GO" id="GO:0005737">
    <property type="term" value="C:cytoplasm"/>
    <property type="evidence" value="ECO:0007669"/>
    <property type="project" value="TreeGrafter"/>
</dbReference>
<evidence type="ECO:0000259" key="17">
    <source>
        <dbReference type="Pfam" id="PF02744"/>
    </source>
</evidence>
<dbReference type="EC" id="2.7.7.12" evidence="4 12"/>
<evidence type="ECO:0000256" key="15">
    <source>
        <dbReference type="RuleBase" id="RU000506"/>
    </source>
</evidence>
<evidence type="ECO:0000256" key="2">
    <source>
        <dbReference type="ARBA" id="ARBA00004947"/>
    </source>
</evidence>
<keyword evidence="7 15" id="KW-0548">Nucleotidyltransferase</keyword>
<evidence type="ECO:0000256" key="10">
    <source>
        <dbReference type="ARBA" id="ARBA00023144"/>
    </source>
</evidence>
<proteinExistence type="inferred from homology"/>
<dbReference type="PIRSF" id="PIRSF000808">
    <property type="entry name" value="GalT"/>
    <property type="match status" value="1"/>
</dbReference>
<feature type="binding site" evidence="14">
    <location>
        <position position="189"/>
    </location>
    <ligand>
        <name>Zn(2+)</name>
        <dbReference type="ChEBI" id="CHEBI:29105"/>
    </ligand>
</feature>
<sequence>MTPFHMESGSLADGRQILYFNTAPDAGRASFADKRDLGDRVSAGEIRYDVLRDEWVAVSAGRSNRPMLPVACPLCPSDGHELTEVPAPDYEVAVFENRFPSFGGYGEPGPLPPAEVTGMENAAPASGRCEVVCFSDDHDSSLVDLGPERVALIVRALAQRTADLSARGDVAQVFCFENRGVEIGVTLHHPHGQIYGYPYTTPQTRKHLDANKRHRAATGRDLFDDIIESERTGPRVIAENDHWIAFTPYAARWPFEVHIYPNGRFADLTELPDAHIDAFAPLYLDVLKRCDAAYPGEPMPYMAGWHQAPVGEDREFGRLRLELVSIRRGPGRVKFLASSESVMGGWVHDLGPETAAEILKKSSTKGAL</sequence>
<dbReference type="GO" id="GO:0033499">
    <property type="term" value="P:galactose catabolic process via UDP-galactose, Leloir pathway"/>
    <property type="evidence" value="ECO:0007669"/>
    <property type="project" value="TreeGrafter"/>
</dbReference>
<comment type="pathway">
    <text evidence="2 15">Carbohydrate metabolism; galactose metabolism.</text>
</comment>
<keyword evidence="8 14" id="KW-0479">Metal-binding</keyword>
<dbReference type="InterPro" id="IPR005849">
    <property type="entry name" value="GalP_Utransf_N"/>
</dbReference>
<comment type="similarity">
    <text evidence="3 15">Belongs to the galactose-1-phosphate uridylyltransferase type 1 family.</text>
</comment>
<feature type="domain" description="Galactose-1-phosphate uridyl transferase N-terminal" evidence="16">
    <location>
        <begin position="46"/>
        <end position="199"/>
    </location>
</feature>
<keyword evidence="19" id="KW-1185">Reference proteome</keyword>
<dbReference type="InterPro" id="IPR036265">
    <property type="entry name" value="HIT-like_sf"/>
</dbReference>
<evidence type="ECO:0000256" key="1">
    <source>
        <dbReference type="ARBA" id="ARBA00001107"/>
    </source>
</evidence>
<dbReference type="AlphaFoldDB" id="A0A6L5GFA4"/>
<comment type="catalytic activity">
    <reaction evidence="1 15">
        <text>alpha-D-galactose 1-phosphate + UDP-alpha-D-glucose = alpha-D-glucose 1-phosphate + UDP-alpha-D-galactose</text>
        <dbReference type="Rhea" id="RHEA:13989"/>
        <dbReference type="ChEBI" id="CHEBI:58336"/>
        <dbReference type="ChEBI" id="CHEBI:58601"/>
        <dbReference type="ChEBI" id="CHEBI:58885"/>
        <dbReference type="ChEBI" id="CHEBI:66914"/>
        <dbReference type="EC" id="2.7.7.12"/>
    </reaction>
</comment>
<dbReference type="GO" id="GO:0008108">
    <property type="term" value="F:UDP-glucose:hexose-1-phosphate uridylyltransferase activity"/>
    <property type="evidence" value="ECO:0007669"/>
    <property type="project" value="UniProtKB-UniRule"/>
</dbReference>
<protein>
    <recommendedName>
        <fullName evidence="5 12">Galactose-1-phosphate uridylyltransferase</fullName>
        <ecNumber evidence="4 12">2.7.7.12</ecNumber>
    </recommendedName>
</protein>
<evidence type="ECO:0000313" key="19">
    <source>
        <dbReference type="Proteomes" id="UP000477750"/>
    </source>
</evidence>
<evidence type="ECO:0000256" key="14">
    <source>
        <dbReference type="PIRSR" id="PIRSR000808-3"/>
    </source>
</evidence>
<feature type="active site" description="Tele-UMP-histidine intermediate" evidence="13">
    <location>
        <position position="191"/>
    </location>
</feature>
<dbReference type="PANTHER" id="PTHR11943:SF1">
    <property type="entry name" value="GALACTOSE-1-PHOSPHATE URIDYLYLTRANSFERASE"/>
    <property type="match status" value="1"/>
</dbReference>
<evidence type="ECO:0000256" key="11">
    <source>
        <dbReference type="ARBA" id="ARBA00023277"/>
    </source>
</evidence>
<evidence type="ECO:0000256" key="6">
    <source>
        <dbReference type="ARBA" id="ARBA00022679"/>
    </source>
</evidence>
<dbReference type="InterPro" id="IPR005850">
    <property type="entry name" value="GalP_Utransf_C"/>
</dbReference>
<evidence type="ECO:0000259" key="16">
    <source>
        <dbReference type="Pfam" id="PF01087"/>
    </source>
</evidence>
<feature type="binding site" evidence="14">
    <location>
        <position position="72"/>
    </location>
    <ligand>
        <name>Zn(2+)</name>
        <dbReference type="ChEBI" id="CHEBI:29105"/>
    </ligand>
</feature>
<keyword evidence="10 15" id="KW-0299">Galactose metabolism</keyword>
<dbReference type="Pfam" id="PF02744">
    <property type="entry name" value="GalP_UDP_tr_C"/>
    <property type="match status" value="1"/>
</dbReference>
<dbReference type="UniPathway" id="UPA00214"/>
<evidence type="ECO:0000256" key="8">
    <source>
        <dbReference type="ARBA" id="ARBA00022723"/>
    </source>
</evidence>
<accession>A0A6L5GFA4</accession>
<evidence type="ECO:0000256" key="9">
    <source>
        <dbReference type="ARBA" id="ARBA00022833"/>
    </source>
</evidence>
<feature type="binding site" evidence="14">
    <location>
        <position position="138"/>
    </location>
    <ligand>
        <name>Zn(2+)</name>
        <dbReference type="ChEBI" id="CHEBI:29105"/>
    </ligand>
</feature>
<reference evidence="18 19" key="1">
    <citation type="submission" date="2019-10" db="EMBL/GenBank/DDBJ databases">
        <title>Glycomyces albidus sp. nov., a novel actinomycete isolated from rhizosphere soil of wheat (Triticum aestivum L.).</title>
        <authorList>
            <person name="Qian L."/>
        </authorList>
    </citation>
    <scope>NUCLEOTIDE SEQUENCE [LARGE SCALE GENOMIC DNA]</scope>
    <source>
        <strain evidence="18 19">NEAU-7082</strain>
    </source>
</reference>
<evidence type="ECO:0000256" key="7">
    <source>
        <dbReference type="ARBA" id="ARBA00022695"/>
    </source>
</evidence>
<keyword evidence="6 15" id="KW-0808">Transferase</keyword>
<dbReference type="Pfam" id="PF01087">
    <property type="entry name" value="GalP_UDP_transf"/>
    <property type="match status" value="1"/>
</dbReference>
<name>A0A6L5GFA4_9ACTN</name>
<dbReference type="InterPro" id="IPR019779">
    <property type="entry name" value="GalP_UDPtransf1_His-AS"/>
</dbReference>
<dbReference type="Proteomes" id="UP000477750">
    <property type="component" value="Unassembled WGS sequence"/>
</dbReference>
<keyword evidence="11 15" id="KW-0119">Carbohydrate metabolism</keyword>
<dbReference type="RefSeq" id="WP_153027376.1">
    <property type="nucleotide sequence ID" value="NZ_WIAO01000039.1"/>
</dbReference>
<dbReference type="InterPro" id="IPR001937">
    <property type="entry name" value="GalP_UDPtransf1"/>
</dbReference>
<dbReference type="GO" id="GO:0008270">
    <property type="term" value="F:zinc ion binding"/>
    <property type="evidence" value="ECO:0007669"/>
    <property type="project" value="InterPro"/>
</dbReference>
<evidence type="ECO:0000313" key="18">
    <source>
        <dbReference type="EMBL" id="MQM28271.1"/>
    </source>
</evidence>
<dbReference type="NCBIfam" id="TIGR00209">
    <property type="entry name" value="galT_1"/>
    <property type="match status" value="1"/>
</dbReference>
<organism evidence="18 19">
    <name type="scientific">Glycomyces albidus</name>
    <dbReference type="NCBI Taxonomy" id="2656774"/>
    <lineage>
        <taxon>Bacteria</taxon>
        <taxon>Bacillati</taxon>
        <taxon>Actinomycetota</taxon>
        <taxon>Actinomycetes</taxon>
        <taxon>Glycomycetales</taxon>
        <taxon>Glycomycetaceae</taxon>
        <taxon>Glycomyces</taxon>
    </lineage>
</organism>
<comment type="cofactor">
    <cofactor evidence="14">
        <name>Zn(2+)</name>
        <dbReference type="ChEBI" id="CHEBI:29105"/>
    </cofactor>
    <text evidence="14">Binds 1 zinc ion per subunit.</text>
</comment>